<sequence>MKGYGSLMGWLSEVRDSYDEIAAGYADETRDLLDRLLHVRAGVVLFADLVRAVGGGPVVDAGCGPGHTTALLRELGVDAFGVDLSPAMIEIARAEHPEARFEVGSMTGLDIADESLAGVIAWWSLIHIPDEAVPGVLAEFRRVLRPGGVLAAGFHVGDGREARIRDDLPAPVHGYLRRPSRVAEWLRDAGFTVESQHLLSPDGPRPGAILYACLPRPADG</sequence>
<accession>A0A1I6QTA4</accession>
<organism evidence="4 5">
    <name type="scientific">Saccharopolyspora flava</name>
    <dbReference type="NCBI Taxonomy" id="95161"/>
    <lineage>
        <taxon>Bacteria</taxon>
        <taxon>Bacillati</taxon>
        <taxon>Actinomycetota</taxon>
        <taxon>Actinomycetes</taxon>
        <taxon>Pseudonocardiales</taxon>
        <taxon>Pseudonocardiaceae</taxon>
        <taxon>Saccharopolyspora</taxon>
    </lineage>
</organism>
<dbReference type="SUPFAM" id="SSF53335">
    <property type="entry name" value="S-adenosyl-L-methionine-dependent methyltransferases"/>
    <property type="match status" value="1"/>
</dbReference>
<evidence type="ECO:0000256" key="2">
    <source>
        <dbReference type="ARBA" id="ARBA00022679"/>
    </source>
</evidence>
<dbReference type="GO" id="GO:0008168">
    <property type="term" value="F:methyltransferase activity"/>
    <property type="evidence" value="ECO:0007669"/>
    <property type="project" value="UniProtKB-KW"/>
</dbReference>
<keyword evidence="2 4" id="KW-0808">Transferase</keyword>
<dbReference type="InterPro" id="IPR029063">
    <property type="entry name" value="SAM-dependent_MTases_sf"/>
</dbReference>
<dbReference type="AlphaFoldDB" id="A0A1I6QTA4"/>
<name>A0A1I6QTA4_9PSEU</name>
<dbReference type="EMBL" id="FOZX01000002">
    <property type="protein sequence ID" value="SFS55649.1"/>
    <property type="molecule type" value="Genomic_DNA"/>
</dbReference>
<keyword evidence="1 4" id="KW-0489">Methyltransferase</keyword>
<reference evidence="5" key="1">
    <citation type="submission" date="2016-10" db="EMBL/GenBank/DDBJ databases">
        <authorList>
            <person name="Varghese N."/>
            <person name="Submissions S."/>
        </authorList>
    </citation>
    <scope>NUCLEOTIDE SEQUENCE [LARGE SCALE GENOMIC DNA]</scope>
    <source>
        <strain evidence="5">DSM 44771</strain>
    </source>
</reference>
<proteinExistence type="predicted"/>
<dbReference type="Gene3D" id="3.40.50.150">
    <property type="entry name" value="Vaccinia Virus protein VP39"/>
    <property type="match status" value="1"/>
</dbReference>
<evidence type="ECO:0000256" key="1">
    <source>
        <dbReference type="ARBA" id="ARBA00022603"/>
    </source>
</evidence>
<dbReference type="PANTHER" id="PTHR43861:SF1">
    <property type="entry name" value="TRANS-ACONITATE 2-METHYLTRANSFERASE"/>
    <property type="match status" value="1"/>
</dbReference>
<dbReference type="PANTHER" id="PTHR43861">
    <property type="entry name" value="TRANS-ACONITATE 2-METHYLTRANSFERASE-RELATED"/>
    <property type="match status" value="1"/>
</dbReference>
<evidence type="ECO:0000259" key="3">
    <source>
        <dbReference type="Pfam" id="PF13649"/>
    </source>
</evidence>
<dbReference type="GO" id="GO:0032259">
    <property type="term" value="P:methylation"/>
    <property type="evidence" value="ECO:0007669"/>
    <property type="project" value="UniProtKB-KW"/>
</dbReference>
<dbReference type="CDD" id="cd02440">
    <property type="entry name" value="AdoMet_MTases"/>
    <property type="match status" value="1"/>
</dbReference>
<gene>
    <name evidence="4" type="ORF">SAMN05660874_01837</name>
</gene>
<dbReference type="InterPro" id="IPR041698">
    <property type="entry name" value="Methyltransf_25"/>
</dbReference>
<evidence type="ECO:0000313" key="4">
    <source>
        <dbReference type="EMBL" id="SFS55649.1"/>
    </source>
</evidence>
<protein>
    <submittedName>
        <fullName evidence="4">Methyltransferase domain-containing protein</fullName>
    </submittedName>
</protein>
<feature type="domain" description="Methyltransferase" evidence="3">
    <location>
        <begin position="58"/>
        <end position="148"/>
    </location>
</feature>
<dbReference type="STRING" id="95161.SAMN05660874_01837"/>
<dbReference type="Proteomes" id="UP000198852">
    <property type="component" value="Unassembled WGS sequence"/>
</dbReference>
<evidence type="ECO:0000313" key="5">
    <source>
        <dbReference type="Proteomes" id="UP000198852"/>
    </source>
</evidence>
<dbReference type="Pfam" id="PF13649">
    <property type="entry name" value="Methyltransf_25"/>
    <property type="match status" value="1"/>
</dbReference>
<keyword evidence="5" id="KW-1185">Reference proteome</keyword>